<sequence length="42" mass="5222">MADFWPKNMWPSSSLYLNLLNFAQWVLWRRRLTRHITSTWTP</sequence>
<dbReference type="AlphaFoldDB" id="A0A0K2U9D7"/>
<organism evidence="1">
    <name type="scientific">Lepeophtheirus salmonis</name>
    <name type="common">Salmon louse</name>
    <name type="synonym">Caligus salmonis</name>
    <dbReference type="NCBI Taxonomy" id="72036"/>
    <lineage>
        <taxon>Eukaryota</taxon>
        <taxon>Metazoa</taxon>
        <taxon>Ecdysozoa</taxon>
        <taxon>Arthropoda</taxon>
        <taxon>Crustacea</taxon>
        <taxon>Multicrustacea</taxon>
        <taxon>Hexanauplia</taxon>
        <taxon>Copepoda</taxon>
        <taxon>Siphonostomatoida</taxon>
        <taxon>Caligidae</taxon>
        <taxon>Lepeophtheirus</taxon>
    </lineage>
</organism>
<dbReference type="EMBL" id="HACA01016960">
    <property type="protein sequence ID" value="CDW34321.1"/>
    <property type="molecule type" value="Transcribed_RNA"/>
</dbReference>
<evidence type="ECO:0000313" key="1">
    <source>
        <dbReference type="EMBL" id="CDW34321.1"/>
    </source>
</evidence>
<reference evidence="1" key="1">
    <citation type="submission" date="2014-05" db="EMBL/GenBank/DDBJ databases">
        <authorList>
            <person name="Chronopoulou M."/>
        </authorList>
    </citation>
    <scope>NUCLEOTIDE SEQUENCE</scope>
    <source>
        <tissue evidence="1">Whole organism</tissue>
    </source>
</reference>
<accession>A0A0K2U9D7</accession>
<name>A0A0K2U9D7_LEPSM</name>
<proteinExistence type="predicted"/>
<protein>
    <submittedName>
        <fullName evidence="1">Uncharacterized protein</fullName>
    </submittedName>
</protein>